<keyword evidence="2" id="KW-0808">Transferase</keyword>
<reference evidence="4" key="1">
    <citation type="submission" date="2021-02" db="EMBL/GenBank/DDBJ databases">
        <title>FDA dAtabase for Regulatory Grade micrObial Sequences (FDA-ARGOS): Supporting development and validation of Infectious Disease Dx tests.</title>
        <authorList>
            <person name="Sproer C."/>
            <person name="Gronow S."/>
            <person name="Severitt S."/>
            <person name="Schroder I."/>
            <person name="Tallon L."/>
            <person name="Sadzewicz L."/>
            <person name="Zhao X."/>
            <person name="Boylan J."/>
            <person name="Ott S."/>
            <person name="Bowen H."/>
            <person name="Vavikolanu K."/>
            <person name="Mehta A."/>
            <person name="Aluvathingal J."/>
            <person name="Nadendla S."/>
            <person name="Lowell S."/>
            <person name="Myers T."/>
            <person name="Yan Y."/>
            <person name="Sichtig H."/>
        </authorList>
    </citation>
    <scope>NUCLEOTIDE SEQUENCE</scope>
    <source>
        <strain evidence="4">FDAARGOS_1191</strain>
    </source>
</reference>
<evidence type="ECO:0000313" key="5">
    <source>
        <dbReference type="Proteomes" id="UP000617681"/>
    </source>
</evidence>
<dbReference type="Pfam" id="PF00132">
    <property type="entry name" value="Hexapep"/>
    <property type="match status" value="1"/>
</dbReference>
<protein>
    <submittedName>
        <fullName evidence="4">Sugar O-acetyltransferase</fullName>
    </submittedName>
</protein>
<feature type="region of interest" description="Disordered" evidence="3">
    <location>
        <begin position="187"/>
        <end position="211"/>
    </location>
</feature>
<comment type="similarity">
    <text evidence="1">Belongs to the transferase hexapeptide repeat family.</text>
</comment>
<evidence type="ECO:0000256" key="3">
    <source>
        <dbReference type="SAM" id="MobiDB-lite"/>
    </source>
</evidence>
<feature type="compositionally biased region" description="Basic and acidic residues" evidence="3">
    <location>
        <begin position="192"/>
        <end position="211"/>
    </location>
</feature>
<dbReference type="InterPro" id="IPR011004">
    <property type="entry name" value="Trimer_LpxA-like_sf"/>
</dbReference>
<gene>
    <name evidence="4" type="ORF">I6J21_06785</name>
</gene>
<accession>A0AAX1L556</accession>
<dbReference type="PANTHER" id="PTHR23416:SF23">
    <property type="entry name" value="ACETYLTRANSFERASE C18B11.09C-RELATED"/>
    <property type="match status" value="1"/>
</dbReference>
<dbReference type="SUPFAM" id="SSF51161">
    <property type="entry name" value="Trimeric LpxA-like enzymes"/>
    <property type="match status" value="1"/>
</dbReference>
<proteinExistence type="inferred from homology"/>
<name>A0AAX1L556_9CORY</name>
<dbReference type="RefSeq" id="WP_005394027.1">
    <property type="nucleotide sequence ID" value="NZ_CP069534.1"/>
</dbReference>
<sequence>MTDWHAVDGYVSGRWHIPCSDAAEEKKQTTVALLKQFNDLANTDPERGADILRELLPADSAVPQIFAPFNVEYGFNTRFGEGCFLNYNCVILDTVEVTIGARALFGPGCQIISVEHPVGDLEMRRIGFERGHAVRIGDDCWFGAGAMVMPGVTVGNRCVIASGAVITKDIPDDSLVAGVPAEVKRKLNQPGDYRERAELPDAEDRQRVEKQ</sequence>
<dbReference type="Proteomes" id="UP000617681">
    <property type="component" value="Chromosome"/>
</dbReference>
<dbReference type="InterPro" id="IPR001451">
    <property type="entry name" value="Hexapep"/>
</dbReference>
<dbReference type="Gene3D" id="2.160.10.10">
    <property type="entry name" value="Hexapeptide repeat proteins"/>
    <property type="match status" value="1"/>
</dbReference>
<dbReference type="PANTHER" id="PTHR23416">
    <property type="entry name" value="SIALIC ACID SYNTHASE-RELATED"/>
    <property type="match status" value="1"/>
</dbReference>
<organism evidence="4 5">
    <name type="scientific">Corynebacterium glucuronolyticum</name>
    <dbReference type="NCBI Taxonomy" id="39791"/>
    <lineage>
        <taxon>Bacteria</taxon>
        <taxon>Bacillati</taxon>
        <taxon>Actinomycetota</taxon>
        <taxon>Actinomycetes</taxon>
        <taxon>Mycobacteriales</taxon>
        <taxon>Corynebacteriaceae</taxon>
        <taxon>Corynebacterium</taxon>
    </lineage>
</organism>
<dbReference type="GO" id="GO:0008374">
    <property type="term" value="F:O-acyltransferase activity"/>
    <property type="evidence" value="ECO:0007669"/>
    <property type="project" value="TreeGrafter"/>
</dbReference>
<evidence type="ECO:0000313" key="4">
    <source>
        <dbReference type="EMBL" id="QRP69546.1"/>
    </source>
</evidence>
<dbReference type="EMBL" id="CP069534">
    <property type="protein sequence ID" value="QRP69546.1"/>
    <property type="molecule type" value="Genomic_DNA"/>
</dbReference>
<dbReference type="InterPro" id="IPR051159">
    <property type="entry name" value="Hexapeptide_acetyltransf"/>
</dbReference>
<dbReference type="AlphaFoldDB" id="A0AAX1L556"/>
<dbReference type="CDD" id="cd03357">
    <property type="entry name" value="LbH_MAT_GAT"/>
    <property type="match status" value="1"/>
</dbReference>
<evidence type="ECO:0000256" key="2">
    <source>
        <dbReference type="ARBA" id="ARBA00022679"/>
    </source>
</evidence>
<evidence type="ECO:0000256" key="1">
    <source>
        <dbReference type="ARBA" id="ARBA00007274"/>
    </source>
</evidence>